<proteinExistence type="predicted"/>
<comment type="caution">
    <text evidence="1">The sequence shown here is derived from an EMBL/GenBank/DDBJ whole genome shotgun (WGS) entry which is preliminary data.</text>
</comment>
<reference evidence="1" key="1">
    <citation type="submission" date="2021-06" db="EMBL/GenBank/DDBJ databases">
        <authorList>
            <person name="Kallberg Y."/>
            <person name="Tangrot J."/>
            <person name="Rosling A."/>
        </authorList>
    </citation>
    <scope>NUCLEOTIDE SEQUENCE</scope>
    <source>
        <strain evidence="1">AZ414A</strain>
    </source>
</reference>
<evidence type="ECO:0000313" key="2">
    <source>
        <dbReference type="Proteomes" id="UP000789706"/>
    </source>
</evidence>
<dbReference type="Proteomes" id="UP000789706">
    <property type="component" value="Unassembled WGS sequence"/>
</dbReference>
<keyword evidence="2" id="KW-1185">Reference proteome</keyword>
<accession>A0A9N9CA57</accession>
<dbReference type="AlphaFoldDB" id="A0A9N9CA57"/>
<dbReference type="EMBL" id="CAJVPK010001604">
    <property type="protein sequence ID" value="CAG8592640.1"/>
    <property type="molecule type" value="Genomic_DNA"/>
</dbReference>
<protein>
    <submittedName>
        <fullName evidence="1">2443_t:CDS:1</fullName>
    </submittedName>
</protein>
<name>A0A9N9CA57_9GLOM</name>
<evidence type="ECO:0000313" key="1">
    <source>
        <dbReference type="EMBL" id="CAG8592640.1"/>
    </source>
</evidence>
<sequence length="485" mass="55279">MIPNHKGKEKAREFIPEVEYELPQFSSQNTINGIDLNQDTPEILVCGSNVQRMRNKKKRQEKEKGRLKLEHKMMSVWGEHHDPHVSTHVTGYNNVVTKILLGNLVNRRPHHVRFTDTLLELESILGDDEETDELIDSQSETSSNLVAGVNPKLEASIDQLDALFGNDDDNMETDVETQMIDNDNDNVSINQMNSDENNEVNEVNETNEIDEIDEVNEVNKVNEVDTVNEVNEVNEADKVNEINEAVKVNEVIEADRIDEVFEGFPNEKSANEIPVNVDQINETLPHFEFFIIPDSILEKDDDFVLPENYFVNPSKFTFFNIPEEVYLEESEFVLPEEYFLKSQSKTSNNKFPKTKIANSSKVTTNSASTNIELLNNTNDNNVSIELSENVIVEPSKTIDTQDTLFSTSENIILSKIINNTGLRKVISSKKINTQSFRNENSITNKITNDYFPISENIISSRNINFQPSKIISTKVHNLRSNRQKG</sequence>
<dbReference type="OrthoDB" id="10470718at2759"/>
<gene>
    <name evidence="1" type="ORF">DEBURN_LOCUS9134</name>
</gene>
<organism evidence="1 2">
    <name type="scientific">Diversispora eburnea</name>
    <dbReference type="NCBI Taxonomy" id="1213867"/>
    <lineage>
        <taxon>Eukaryota</taxon>
        <taxon>Fungi</taxon>
        <taxon>Fungi incertae sedis</taxon>
        <taxon>Mucoromycota</taxon>
        <taxon>Glomeromycotina</taxon>
        <taxon>Glomeromycetes</taxon>
        <taxon>Diversisporales</taxon>
        <taxon>Diversisporaceae</taxon>
        <taxon>Diversispora</taxon>
    </lineage>
</organism>